<comment type="caution">
    <text evidence="3">The sequence shown here is derived from an EMBL/GenBank/DDBJ whole genome shotgun (WGS) entry which is preliminary data.</text>
</comment>
<gene>
    <name evidence="3" type="ORF">NDU88_005515</name>
</gene>
<reference evidence="3" key="1">
    <citation type="journal article" date="2022" name="bioRxiv">
        <title>Sequencing and chromosome-scale assembly of the giantPleurodeles waltlgenome.</title>
        <authorList>
            <person name="Brown T."/>
            <person name="Elewa A."/>
            <person name="Iarovenko S."/>
            <person name="Subramanian E."/>
            <person name="Araus A.J."/>
            <person name="Petzold A."/>
            <person name="Susuki M."/>
            <person name="Suzuki K.-i.T."/>
            <person name="Hayashi T."/>
            <person name="Toyoda A."/>
            <person name="Oliveira C."/>
            <person name="Osipova E."/>
            <person name="Leigh N.D."/>
            <person name="Simon A."/>
            <person name="Yun M.H."/>
        </authorList>
    </citation>
    <scope>NUCLEOTIDE SEQUENCE</scope>
    <source>
        <strain evidence="3">20211129_DDA</strain>
        <tissue evidence="3">Liver</tissue>
    </source>
</reference>
<name>A0AAV7TXC2_PLEWA</name>
<evidence type="ECO:0000256" key="2">
    <source>
        <dbReference type="SAM" id="Phobius"/>
    </source>
</evidence>
<keyword evidence="2" id="KW-1133">Transmembrane helix</keyword>
<feature type="region of interest" description="Disordered" evidence="1">
    <location>
        <begin position="1"/>
        <end position="23"/>
    </location>
</feature>
<evidence type="ECO:0000256" key="1">
    <source>
        <dbReference type="SAM" id="MobiDB-lite"/>
    </source>
</evidence>
<accession>A0AAV7TXC2</accession>
<dbReference type="AlphaFoldDB" id="A0AAV7TXC2"/>
<dbReference type="EMBL" id="JANPWB010000006">
    <property type="protein sequence ID" value="KAJ1180293.1"/>
    <property type="molecule type" value="Genomic_DNA"/>
</dbReference>
<dbReference type="Proteomes" id="UP001066276">
    <property type="component" value="Chromosome 3_2"/>
</dbReference>
<keyword evidence="2" id="KW-0472">Membrane</keyword>
<keyword evidence="4" id="KW-1185">Reference proteome</keyword>
<evidence type="ECO:0000313" key="3">
    <source>
        <dbReference type="EMBL" id="KAJ1180293.1"/>
    </source>
</evidence>
<protein>
    <submittedName>
        <fullName evidence="3">Uncharacterized protein</fullName>
    </submittedName>
</protein>
<organism evidence="3 4">
    <name type="scientific">Pleurodeles waltl</name>
    <name type="common">Iberian ribbed newt</name>
    <dbReference type="NCBI Taxonomy" id="8319"/>
    <lineage>
        <taxon>Eukaryota</taxon>
        <taxon>Metazoa</taxon>
        <taxon>Chordata</taxon>
        <taxon>Craniata</taxon>
        <taxon>Vertebrata</taxon>
        <taxon>Euteleostomi</taxon>
        <taxon>Amphibia</taxon>
        <taxon>Batrachia</taxon>
        <taxon>Caudata</taxon>
        <taxon>Salamandroidea</taxon>
        <taxon>Salamandridae</taxon>
        <taxon>Pleurodelinae</taxon>
        <taxon>Pleurodeles</taxon>
    </lineage>
</organism>
<proteinExistence type="predicted"/>
<keyword evidence="2" id="KW-0812">Transmembrane</keyword>
<evidence type="ECO:0000313" key="4">
    <source>
        <dbReference type="Proteomes" id="UP001066276"/>
    </source>
</evidence>
<feature type="transmembrane region" description="Helical" evidence="2">
    <location>
        <begin position="243"/>
        <end position="263"/>
    </location>
</feature>
<sequence>MCPPIIGSTRRLPPSFEEGEASGGRLRHWDRATLELRRVCRGAAWIPLRGNPGRVSASKIPGRNTQEPGRAVMRTKQATAGKEAVEAVEHAGGSARQSEGLQPPPFFSSNPFKRKDEDIASYVASLRGLGLSCEFDHLLDSLIRDQLVRCTSDKRIREKLLMRDPNLEEAIQIAKRMEHAAVWLQEMDVKSTQAEQGIVAEIKRKEEPRGAVRWNKFDKDDDGFYRVRSLELRESQLHRVIRVYCVCILGVVGCLYLLGLLGVDISLSEEE</sequence>